<dbReference type="InterPro" id="IPR050715">
    <property type="entry name" value="LRR-SigEffector_domain"/>
</dbReference>
<dbReference type="EMBL" id="JAMZMK010008696">
    <property type="protein sequence ID" value="KAI7738907.1"/>
    <property type="molecule type" value="Genomic_DNA"/>
</dbReference>
<protein>
    <submittedName>
        <fullName evidence="1">Uncharacterized protein</fullName>
    </submittedName>
</protein>
<keyword evidence="2" id="KW-1185">Reference proteome</keyword>
<evidence type="ECO:0000313" key="1">
    <source>
        <dbReference type="EMBL" id="KAI7738907.1"/>
    </source>
</evidence>
<dbReference type="Gene3D" id="3.80.10.10">
    <property type="entry name" value="Ribonuclease Inhibitor"/>
    <property type="match status" value="2"/>
</dbReference>
<dbReference type="AlphaFoldDB" id="A0AAD5CC27"/>
<sequence length="446" mass="51252">CPFPDGWIPVKLGVLELCNSLQKELWNGYKMGKLKTLKINTCYELMEFPEIKSNMRQLVKLCLSCMGIDVLLSLIGERCANLISLRLWRCFYLKSIEVNFNGLKHLEEFTFNGLDYMSTPDRLRISLRNWYGSHLSIWLRLVFPRLRKLDLHDCGLRDGEIPSDIGELHNLLELDLSGNDFTRFHFSLSQLTQLKRLVLNDCNHLVELPKLPSDIVVLEADRCKSLTTVGDFYTNCKWLCHVSIMKGVPIDGQRLLDFMLQGKTIENHCMLLCVEGLGIAKKFSPPLIRGIGCRLKLPENWCTDFCGFLIVAVTTGFSDFYASELMRMDNMMSEHMDFKDDVVWEERDNDKITCIWYVSFASVRRTTWWNGIYKEVLFSINLSDSMCSGFGARLVARKSGAGLTETLPTQESEISKYAHNFIIGDDSKYALDGAFNLWPWDGRSIF</sequence>
<dbReference type="PANTHER" id="PTHR45752">
    <property type="entry name" value="LEUCINE-RICH REPEAT-CONTAINING"/>
    <property type="match status" value="1"/>
</dbReference>
<organism evidence="1 2">
    <name type="scientific">Ambrosia artemisiifolia</name>
    <name type="common">Common ragweed</name>
    <dbReference type="NCBI Taxonomy" id="4212"/>
    <lineage>
        <taxon>Eukaryota</taxon>
        <taxon>Viridiplantae</taxon>
        <taxon>Streptophyta</taxon>
        <taxon>Embryophyta</taxon>
        <taxon>Tracheophyta</taxon>
        <taxon>Spermatophyta</taxon>
        <taxon>Magnoliopsida</taxon>
        <taxon>eudicotyledons</taxon>
        <taxon>Gunneridae</taxon>
        <taxon>Pentapetalae</taxon>
        <taxon>asterids</taxon>
        <taxon>campanulids</taxon>
        <taxon>Asterales</taxon>
        <taxon>Asteraceae</taxon>
        <taxon>Asteroideae</taxon>
        <taxon>Heliantheae alliance</taxon>
        <taxon>Heliantheae</taxon>
        <taxon>Ambrosia</taxon>
    </lineage>
</organism>
<reference evidence="1" key="1">
    <citation type="submission" date="2022-06" db="EMBL/GenBank/DDBJ databases">
        <title>Uncovering the hologenomic basis of an extraordinary plant invasion.</title>
        <authorList>
            <person name="Bieker V.C."/>
            <person name="Martin M.D."/>
            <person name="Gilbert T."/>
            <person name="Hodgins K."/>
            <person name="Battlay P."/>
            <person name="Petersen B."/>
            <person name="Wilson J."/>
        </authorList>
    </citation>
    <scope>NUCLEOTIDE SEQUENCE</scope>
    <source>
        <strain evidence="1">AA19_3_7</strain>
        <tissue evidence="1">Leaf</tissue>
    </source>
</reference>
<proteinExistence type="predicted"/>
<dbReference type="SUPFAM" id="SSF52058">
    <property type="entry name" value="L domain-like"/>
    <property type="match status" value="1"/>
</dbReference>
<evidence type="ECO:0000313" key="2">
    <source>
        <dbReference type="Proteomes" id="UP001206925"/>
    </source>
</evidence>
<accession>A0AAD5CC27</accession>
<dbReference type="InterPro" id="IPR032675">
    <property type="entry name" value="LRR_dom_sf"/>
</dbReference>
<dbReference type="PANTHER" id="PTHR45752:SF195">
    <property type="entry name" value="LEUCINE-RICH REPEAT (LRR) FAMILY PROTEIN-RELATED"/>
    <property type="match status" value="1"/>
</dbReference>
<feature type="non-terminal residue" evidence="1">
    <location>
        <position position="1"/>
    </location>
</feature>
<dbReference type="Proteomes" id="UP001206925">
    <property type="component" value="Unassembled WGS sequence"/>
</dbReference>
<comment type="caution">
    <text evidence="1">The sequence shown here is derived from an EMBL/GenBank/DDBJ whole genome shotgun (WGS) entry which is preliminary data.</text>
</comment>
<name>A0AAD5CC27_AMBAR</name>
<gene>
    <name evidence="1" type="ORF">M8C21_020068</name>
</gene>